<keyword evidence="6 7" id="KW-0472">Membrane</keyword>
<keyword evidence="4 8" id="KW-0812">Transmembrane</keyword>
<comment type="subcellular location">
    <subcellularLocation>
        <location evidence="1">Cell membrane</location>
        <topology evidence="1">Multi-pass membrane protein</topology>
    </subcellularLocation>
</comment>
<dbReference type="PANTHER" id="PTHR13285:SF18">
    <property type="entry name" value="PROTEIN-CYSTEINE N-PALMITOYLTRANSFERASE RASP"/>
    <property type="match status" value="1"/>
</dbReference>
<comment type="caution">
    <text evidence="9">The sequence shown here is derived from an EMBL/GenBank/DDBJ whole genome shotgun (WGS) entry which is preliminary data.</text>
</comment>
<evidence type="ECO:0000313" key="10">
    <source>
        <dbReference type="Proteomes" id="UP000659630"/>
    </source>
</evidence>
<dbReference type="GO" id="GO:0042121">
    <property type="term" value="P:alginic acid biosynthetic process"/>
    <property type="evidence" value="ECO:0007669"/>
    <property type="project" value="InterPro"/>
</dbReference>
<evidence type="ECO:0000256" key="1">
    <source>
        <dbReference type="ARBA" id="ARBA00004651"/>
    </source>
</evidence>
<keyword evidence="3 7" id="KW-1003">Cell membrane</keyword>
<feature type="transmembrane region" description="Helical" evidence="8">
    <location>
        <begin position="145"/>
        <end position="166"/>
    </location>
</feature>
<keyword evidence="10" id="KW-1185">Reference proteome</keyword>
<dbReference type="GO" id="GO:0016746">
    <property type="term" value="F:acyltransferase activity"/>
    <property type="evidence" value="ECO:0007669"/>
    <property type="project" value="UniProtKB-KW"/>
</dbReference>
<dbReference type="GO" id="GO:0005886">
    <property type="term" value="C:plasma membrane"/>
    <property type="evidence" value="ECO:0007669"/>
    <property type="project" value="UniProtKB-SubCell"/>
</dbReference>
<feature type="transmembrane region" description="Helical" evidence="8">
    <location>
        <begin position="78"/>
        <end position="96"/>
    </location>
</feature>
<proteinExistence type="inferred from homology"/>
<keyword evidence="7" id="KW-0012">Acyltransferase</keyword>
<keyword evidence="7" id="KW-0808">Transferase</keyword>
<dbReference type="InterPro" id="IPR051085">
    <property type="entry name" value="MB_O-acyltransferase"/>
</dbReference>
<feature type="transmembrane region" description="Helical" evidence="8">
    <location>
        <begin position="318"/>
        <end position="344"/>
    </location>
</feature>
<feature type="transmembrane region" description="Helical" evidence="8">
    <location>
        <begin position="187"/>
        <end position="205"/>
    </location>
</feature>
<dbReference type="PIRSF" id="PIRSF500217">
    <property type="entry name" value="AlgI"/>
    <property type="match status" value="1"/>
</dbReference>
<dbReference type="InterPro" id="IPR024194">
    <property type="entry name" value="Ac/AlaTfrase_AlgI/DltB"/>
</dbReference>
<organism evidence="9 10">
    <name type="scientific">Anaerofilum hominis</name>
    <dbReference type="NCBI Taxonomy" id="2763016"/>
    <lineage>
        <taxon>Bacteria</taxon>
        <taxon>Bacillati</taxon>
        <taxon>Bacillota</taxon>
        <taxon>Clostridia</taxon>
        <taxon>Eubacteriales</taxon>
        <taxon>Oscillospiraceae</taxon>
        <taxon>Anaerofilum</taxon>
    </lineage>
</organism>
<dbReference type="PIRSF" id="PIRSF016636">
    <property type="entry name" value="AlgI_DltB"/>
    <property type="match status" value="1"/>
</dbReference>
<evidence type="ECO:0000256" key="4">
    <source>
        <dbReference type="ARBA" id="ARBA00022692"/>
    </source>
</evidence>
<evidence type="ECO:0000256" key="6">
    <source>
        <dbReference type="ARBA" id="ARBA00023136"/>
    </source>
</evidence>
<dbReference type="Proteomes" id="UP000659630">
    <property type="component" value="Unassembled WGS sequence"/>
</dbReference>
<evidence type="ECO:0000313" key="9">
    <source>
        <dbReference type="EMBL" id="MBC5580647.1"/>
    </source>
</evidence>
<evidence type="ECO:0000256" key="7">
    <source>
        <dbReference type="PIRNR" id="PIRNR016636"/>
    </source>
</evidence>
<evidence type="ECO:0000256" key="3">
    <source>
        <dbReference type="ARBA" id="ARBA00022475"/>
    </source>
</evidence>
<comment type="similarity">
    <text evidence="2 7">Belongs to the membrane-bound acyltransferase family.</text>
</comment>
<dbReference type="Pfam" id="PF03062">
    <property type="entry name" value="MBOAT"/>
    <property type="match status" value="1"/>
</dbReference>
<protein>
    <submittedName>
        <fullName evidence="9">MBOAT family protein</fullName>
    </submittedName>
</protein>
<keyword evidence="5 8" id="KW-1133">Transmembrane helix</keyword>
<evidence type="ECO:0000256" key="5">
    <source>
        <dbReference type="ARBA" id="ARBA00022989"/>
    </source>
</evidence>
<accession>A0A923I809</accession>
<dbReference type="RefSeq" id="WP_186886986.1">
    <property type="nucleotide sequence ID" value="NZ_JACONZ010000001.1"/>
</dbReference>
<name>A0A923I809_9FIRM</name>
<evidence type="ECO:0000256" key="8">
    <source>
        <dbReference type="SAM" id="Phobius"/>
    </source>
</evidence>
<reference evidence="9" key="1">
    <citation type="submission" date="2020-08" db="EMBL/GenBank/DDBJ databases">
        <title>Genome public.</title>
        <authorList>
            <person name="Liu C."/>
            <person name="Sun Q."/>
        </authorList>
    </citation>
    <scope>NUCLEOTIDE SEQUENCE</scope>
    <source>
        <strain evidence="9">BX8</strain>
    </source>
</reference>
<dbReference type="InterPro" id="IPR028362">
    <property type="entry name" value="AlgI"/>
</dbReference>
<dbReference type="InterPro" id="IPR004299">
    <property type="entry name" value="MBOAT_fam"/>
</dbReference>
<sequence>MTLSSAGYALFLPLAALAYYLVPKRLQNAVLLLASCLFYGFSLGGHPLSAAVLALHVVFTYFMARRIGAAPAARKKRLAALAVISVTAVLAVFKYYNALMPTLLGAAGGSLAKLAFPLGISFYTFATISYLVDVARGDMEPETDLVAYAAFVTFFGTITSGPICRARQMLPQLREARRWDAQRGADALRLILFGLFKWIAVANVLGLYVNQIFENNAAYHGLTLISAAALYALQLYFEFAGYSDVARGTALLLGLEIPVNFKTPYFSTNFSAFWNRWHLSLSSWLQDYIFLPLVWGRWTSRLPLVGKRVENPPMLSSLVILFFVSGFWHGNSLPFVAWGLLQALYRVGEELLHRFYKKPKKRPGLPLRLFKTAGVFCLWTASLVFFRVGLLPGGTVTDALSYLGRQFTGWSAAAFFADTSAAVQAGFYARPIMVAAYFVFLAAVLAIAFFADWRQCFRHRDQHISLALAKLRPAARWAVYYLLIGCILAGAVMQSGGFGTVSFAYAGF</sequence>
<feature type="transmembrane region" description="Helical" evidence="8">
    <location>
        <begin position="432"/>
        <end position="453"/>
    </location>
</feature>
<dbReference type="AlphaFoldDB" id="A0A923I809"/>
<gene>
    <name evidence="9" type="ORF">H8S23_03925</name>
</gene>
<feature type="transmembrane region" description="Helical" evidence="8">
    <location>
        <begin position="474"/>
        <end position="493"/>
    </location>
</feature>
<feature type="transmembrane region" description="Helical" evidence="8">
    <location>
        <begin position="29"/>
        <end position="58"/>
    </location>
</feature>
<feature type="transmembrane region" description="Helical" evidence="8">
    <location>
        <begin position="217"/>
        <end position="237"/>
    </location>
</feature>
<dbReference type="PANTHER" id="PTHR13285">
    <property type="entry name" value="ACYLTRANSFERASE"/>
    <property type="match status" value="1"/>
</dbReference>
<feature type="transmembrane region" description="Helical" evidence="8">
    <location>
        <begin position="6"/>
        <end position="22"/>
    </location>
</feature>
<dbReference type="EMBL" id="JACONZ010000001">
    <property type="protein sequence ID" value="MBC5580647.1"/>
    <property type="molecule type" value="Genomic_DNA"/>
</dbReference>
<evidence type="ECO:0000256" key="2">
    <source>
        <dbReference type="ARBA" id="ARBA00010323"/>
    </source>
</evidence>
<feature type="transmembrane region" description="Helical" evidence="8">
    <location>
        <begin position="365"/>
        <end position="386"/>
    </location>
</feature>